<accession>A0ABM7Q592</accession>
<organism evidence="1 2">
    <name type="scientific">Noviluteimonas caseinilytica</name>
    <dbReference type="NCBI Taxonomy" id="2675101"/>
    <lineage>
        <taxon>Bacteria</taxon>
        <taxon>Pseudomonadati</taxon>
        <taxon>Pseudomonadota</taxon>
        <taxon>Gammaproteobacteria</taxon>
        <taxon>Lysobacterales</taxon>
        <taxon>Lysobacteraceae</taxon>
        <taxon>Noviluteimonas</taxon>
    </lineage>
</organism>
<dbReference type="RefSeq" id="WP_213437265.1">
    <property type="nucleotide sequence ID" value="NZ_AP024545.1"/>
</dbReference>
<sequence length="96" mass="10176">MICIRANLVSGPAHARFPPGTKVGALLFVQADDDATAEDIAGKSLAALGWASLETERLKTITDYAQFDARDDVVGEAFRDARSSGFGHILFPEPGA</sequence>
<dbReference type="EMBL" id="AP024545">
    <property type="protein sequence ID" value="BCT92466.1"/>
    <property type="molecule type" value="Genomic_DNA"/>
</dbReference>
<protein>
    <submittedName>
        <fullName evidence="1">Uncharacterized protein</fullName>
    </submittedName>
</protein>
<dbReference type="Proteomes" id="UP000681317">
    <property type="component" value="Chromosome"/>
</dbReference>
<evidence type="ECO:0000313" key="1">
    <source>
        <dbReference type="EMBL" id="BCT92466.1"/>
    </source>
</evidence>
<proteinExistence type="predicted"/>
<gene>
    <name evidence="1" type="ORF">LYSCAS_14900</name>
</gene>
<reference evidence="1 2" key="1">
    <citation type="submission" date="2021-03" db="EMBL/GenBank/DDBJ databases">
        <title>Complete Genome Sequences of Two Lysobacter Strains Isolated from Sea Water (Lysobacter caseinilyticus) and Soil (Lysobacter helvus) in South Korea.</title>
        <authorList>
            <person name="Watanabe Y."/>
            <person name="Arakawa K."/>
        </authorList>
    </citation>
    <scope>NUCLEOTIDE SEQUENCE [LARGE SCALE GENOMIC DNA]</scope>
    <source>
        <strain evidence="1 2">KVB24</strain>
    </source>
</reference>
<keyword evidence="2" id="KW-1185">Reference proteome</keyword>
<name>A0ABM7Q592_9GAMM</name>
<evidence type="ECO:0000313" key="2">
    <source>
        <dbReference type="Proteomes" id="UP000681317"/>
    </source>
</evidence>